<evidence type="ECO:0000313" key="1">
    <source>
        <dbReference type="EMBL" id="JAD33948.1"/>
    </source>
</evidence>
<organism evidence="1">
    <name type="scientific">Arundo donax</name>
    <name type="common">Giant reed</name>
    <name type="synonym">Donax arundinaceus</name>
    <dbReference type="NCBI Taxonomy" id="35708"/>
    <lineage>
        <taxon>Eukaryota</taxon>
        <taxon>Viridiplantae</taxon>
        <taxon>Streptophyta</taxon>
        <taxon>Embryophyta</taxon>
        <taxon>Tracheophyta</taxon>
        <taxon>Spermatophyta</taxon>
        <taxon>Magnoliopsida</taxon>
        <taxon>Liliopsida</taxon>
        <taxon>Poales</taxon>
        <taxon>Poaceae</taxon>
        <taxon>PACMAD clade</taxon>
        <taxon>Arundinoideae</taxon>
        <taxon>Arundineae</taxon>
        <taxon>Arundo</taxon>
    </lineage>
</organism>
<dbReference type="EMBL" id="GBRH01263947">
    <property type="protein sequence ID" value="JAD33948.1"/>
    <property type="molecule type" value="Transcribed_RNA"/>
</dbReference>
<reference evidence="1" key="1">
    <citation type="submission" date="2014-09" db="EMBL/GenBank/DDBJ databases">
        <authorList>
            <person name="Magalhaes I.L.F."/>
            <person name="Oliveira U."/>
            <person name="Santos F.R."/>
            <person name="Vidigal T.H.D.A."/>
            <person name="Brescovit A.D."/>
            <person name="Santos A.J."/>
        </authorList>
    </citation>
    <scope>NUCLEOTIDE SEQUENCE</scope>
    <source>
        <tissue evidence="1">Shoot tissue taken approximately 20 cm above the soil surface</tissue>
    </source>
</reference>
<dbReference type="AlphaFoldDB" id="A0A0A8Z8C6"/>
<sequence length="28" mass="3289">MSEYNLTLKETERYLTQPVGFSSYESSK</sequence>
<name>A0A0A8Z8C6_ARUDO</name>
<protein>
    <submittedName>
        <fullName evidence="1">Uncharacterized protein</fullName>
    </submittedName>
</protein>
<proteinExistence type="predicted"/>
<reference evidence="1" key="2">
    <citation type="journal article" date="2015" name="Data Brief">
        <title>Shoot transcriptome of the giant reed, Arundo donax.</title>
        <authorList>
            <person name="Barrero R.A."/>
            <person name="Guerrero F.D."/>
            <person name="Moolhuijzen P."/>
            <person name="Goolsby J.A."/>
            <person name="Tidwell J."/>
            <person name="Bellgard S.E."/>
            <person name="Bellgard M.I."/>
        </authorList>
    </citation>
    <scope>NUCLEOTIDE SEQUENCE</scope>
    <source>
        <tissue evidence="1">Shoot tissue taken approximately 20 cm above the soil surface</tissue>
    </source>
</reference>
<accession>A0A0A8Z8C6</accession>